<feature type="domain" description="FAD-binding" evidence="6">
    <location>
        <begin position="37"/>
        <end position="386"/>
    </location>
</feature>
<sequence length="505" mass="55336">MLAAFLVSASTLVGVTLIEIPAHASNSDGRRGEDTTLDVIIAGGGIGGLCTALVLLKMGYNVQVYEKTSRFRPFGGPIQIASNAAESIRRIDQGVYERILEEATVIGNRMNGLKDGLSDEWFATFDLDSPARKRGQVSSVVIDRPILQEILLERVGHTVSKGAEVISCETVGERVRVQLSTGDTVEGDLLVGSDGINSRVRDVFDPSRSAPVWSGYTCVAGMAYVVPPDLKEVGYKVWVGSRKYFVSVDVGGGRIQWYAFMNIPPGSQEIDRENILGWLQTSQFAGWSADVKLLLDNSPTEEVEQRDLYDRAPTIQWSNGRICLLGDAAHPMMPNLGQGGGMAIEDALVLGQELTKVSGGNGQLRKLLPRALRNYNSNRVLRAAAVQGLSRVSSAFLFQYQPPLDIQWGFPPKFKNCGPRSLITRACQGFLQHVAFPLQFEFLFSFPGAINPEVFEDGMAGDFGTEQATQTRLNPHRSGPSQFGKPEKDLISGSTPLREWFNQYW</sequence>
<evidence type="ECO:0000259" key="6">
    <source>
        <dbReference type="Pfam" id="PF01494"/>
    </source>
</evidence>
<dbReference type="Gene3D" id="3.50.50.60">
    <property type="entry name" value="FAD/NAD(P)-binding domain"/>
    <property type="match status" value="1"/>
</dbReference>
<dbReference type="AlphaFoldDB" id="A0AB34IMQ2"/>
<protein>
    <recommendedName>
        <fullName evidence="6">FAD-binding domain-containing protein</fullName>
    </recommendedName>
</protein>
<dbReference type="Pfam" id="PF01494">
    <property type="entry name" value="FAD_binding_3"/>
    <property type="match status" value="1"/>
</dbReference>
<comment type="cofactor">
    <cofactor evidence="1">
        <name>FAD</name>
        <dbReference type="ChEBI" id="CHEBI:57692"/>
    </cofactor>
</comment>
<proteinExistence type="predicted"/>
<name>A0AB34IMQ2_PRYPA</name>
<comment type="caution">
    <text evidence="7">The sequence shown here is derived from an EMBL/GenBank/DDBJ whole genome shotgun (WGS) entry which is preliminary data.</text>
</comment>
<evidence type="ECO:0000256" key="3">
    <source>
        <dbReference type="ARBA" id="ARBA00022827"/>
    </source>
</evidence>
<dbReference type="Proteomes" id="UP001515480">
    <property type="component" value="Unassembled WGS sequence"/>
</dbReference>
<accession>A0AB34IMQ2</accession>
<dbReference type="GO" id="GO:0016491">
    <property type="term" value="F:oxidoreductase activity"/>
    <property type="evidence" value="ECO:0007669"/>
    <property type="project" value="UniProtKB-KW"/>
</dbReference>
<dbReference type="PANTHER" id="PTHR46496:SF1">
    <property type="entry name" value="ZEAXANTHIN EPOXIDASE, CHLOROPLASTIC"/>
    <property type="match status" value="1"/>
</dbReference>
<evidence type="ECO:0000256" key="5">
    <source>
        <dbReference type="SAM" id="MobiDB-lite"/>
    </source>
</evidence>
<evidence type="ECO:0000313" key="8">
    <source>
        <dbReference type="Proteomes" id="UP001515480"/>
    </source>
</evidence>
<keyword evidence="4" id="KW-0560">Oxidoreductase</keyword>
<feature type="region of interest" description="Disordered" evidence="5">
    <location>
        <begin position="468"/>
        <end position="488"/>
    </location>
</feature>
<dbReference type="InterPro" id="IPR002938">
    <property type="entry name" value="FAD-bd"/>
</dbReference>
<evidence type="ECO:0000256" key="2">
    <source>
        <dbReference type="ARBA" id="ARBA00022630"/>
    </source>
</evidence>
<evidence type="ECO:0000256" key="1">
    <source>
        <dbReference type="ARBA" id="ARBA00001974"/>
    </source>
</evidence>
<dbReference type="PRINTS" id="PR00420">
    <property type="entry name" value="RNGMNOXGNASE"/>
</dbReference>
<keyword evidence="8" id="KW-1185">Reference proteome</keyword>
<dbReference type="SUPFAM" id="SSF51905">
    <property type="entry name" value="FAD/NAD(P)-binding domain"/>
    <property type="match status" value="1"/>
</dbReference>
<gene>
    <name evidence="7" type="ORF">AB1Y20_013118</name>
</gene>
<keyword evidence="3" id="KW-0274">FAD</keyword>
<evidence type="ECO:0000256" key="4">
    <source>
        <dbReference type="ARBA" id="ARBA00023002"/>
    </source>
</evidence>
<dbReference type="GO" id="GO:0071949">
    <property type="term" value="F:FAD binding"/>
    <property type="evidence" value="ECO:0007669"/>
    <property type="project" value="InterPro"/>
</dbReference>
<keyword evidence="2" id="KW-0285">Flavoprotein</keyword>
<dbReference type="EMBL" id="JBGBPQ010000023">
    <property type="protein sequence ID" value="KAL1500461.1"/>
    <property type="molecule type" value="Genomic_DNA"/>
</dbReference>
<dbReference type="InterPro" id="IPR036188">
    <property type="entry name" value="FAD/NAD-bd_sf"/>
</dbReference>
<reference evidence="7 8" key="1">
    <citation type="journal article" date="2024" name="Science">
        <title>Giant polyketide synthase enzymes in the biosynthesis of giant marine polyether toxins.</title>
        <authorList>
            <person name="Fallon T.R."/>
            <person name="Shende V.V."/>
            <person name="Wierzbicki I.H."/>
            <person name="Pendleton A.L."/>
            <person name="Watervoot N.F."/>
            <person name="Auber R.P."/>
            <person name="Gonzalez D.J."/>
            <person name="Wisecaver J.H."/>
            <person name="Moore B.S."/>
        </authorList>
    </citation>
    <scope>NUCLEOTIDE SEQUENCE [LARGE SCALE GENOMIC DNA]</scope>
    <source>
        <strain evidence="7 8">12B1</strain>
    </source>
</reference>
<evidence type="ECO:0000313" key="7">
    <source>
        <dbReference type="EMBL" id="KAL1500461.1"/>
    </source>
</evidence>
<dbReference type="PANTHER" id="PTHR46496">
    <property type="match status" value="1"/>
</dbReference>
<organism evidence="7 8">
    <name type="scientific">Prymnesium parvum</name>
    <name type="common">Toxic golden alga</name>
    <dbReference type="NCBI Taxonomy" id="97485"/>
    <lineage>
        <taxon>Eukaryota</taxon>
        <taxon>Haptista</taxon>
        <taxon>Haptophyta</taxon>
        <taxon>Prymnesiophyceae</taxon>
        <taxon>Prymnesiales</taxon>
        <taxon>Prymnesiaceae</taxon>
        <taxon>Prymnesium</taxon>
    </lineage>
</organism>